<dbReference type="VEuPathDB" id="FungiDB:TSTA_021080"/>
<keyword evidence="2" id="KW-1185">Reference proteome</keyword>
<sequence>MLDSLKLERLHNPDGYLKIDEHTLVFVISPGEVCIIQVIADIAEPAMIFHDKIEKQGWEDYKTIVANEQQENPRARLRKEELLTKYDEHDIPDSDDFLRQEGLSRCPYVLK</sequence>
<dbReference type="Proteomes" id="UP000001745">
    <property type="component" value="Unassembled WGS sequence"/>
</dbReference>
<dbReference type="EMBL" id="EQ962656">
    <property type="protein sequence ID" value="EED17047.1"/>
    <property type="molecule type" value="Genomic_DNA"/>
</dbReference>
<dbReference type="AlphaFoldDB" id="B8MFQ7"/>
<dbReference type="InParanoid" id="B8MFQ7"/>
<protein>
    <submittedName>
        <fullName evidence="1">Uncharacterized protein</fullName>
    </submittedName>
</protein>
<name>B8MFQ7_TALSN</name>
<organism evidence="1 2">
    <name type="scientific">Talaromyces stipitatus (strain ATCC 10500 / CBS 375.48 / QM 6759 / NRRL 1006)</name>
    <name type="common">Penicillium stipitatum</name>
    <dbReference type="NCBI Taxonomy" id="441959"/>
    <lineage>
        <taxon>Eukaryota</taxon>
        <taxon>Fungi</taxon>
        <taxon>Dikarya</taxon>
        <taxon>Ascomycota</taxon>
        <taxon>Pezizomycotina</taxon>
        <taxon>Eurotiomycetes</taxon>
        <taxon>Eurotiomycetidae</taxon>
        <taxon>Eurotiales</taxon>
        <taxon>Trichocomaceae</taxon>
        <taxon>Talaromyces</taxon>
        <taxon>Talaromyces sect. Talaromyces</taxon>
    </lineage>
</organism>
<dbReference type="PhylomeDB" id="B8MFQ7"/>
<proteinExistence type="predicted"/>
<dbReference type="GeneID" id="8109365"/>
<dbReference type="RefSeq" id="XP_002484281.1">
    <property type="nucleotide sequence ID" value="XM_002484236.1"/>
</dbReference>
<dbReference type="HOGENOM" id="CLU_2160108_0_0_1"/>
<accession>B8MFQ7</accession>
<reference evidence="2" key="1">
    <citation type="journal article" date="2015" name="Genome Announc.">
        <title>Genome sequence of the AIDS-associated pathogen Penicillium marneffei (ATCC18224) and its near taxonomic relative Talaromyces stipitatus (ATCC10500).</title>
        <authorList>
            <person name="Nierman W.C."/>
            <person name="Fedorova-Abrams N.D."/>
            <person name="Andrianopoulos A."/>
        </authorList>
    </citation>
    <scope>NUCLEOTIDE SEQUENCE [LARGE SCALE GENOMIC DNA]</scope>
    <source>
        <strain evidence="2">ATCC 10500 / CBS 375.48 / QM 6759 / NRRL 1006</strain>
    </source>
</reference>
<evidence type="ECO:0000313" key="2">
    <source>
        <dbReference type="Proteomes" id="UP000001745"/>
    </source>
</evidence>
<evidence type="ECO:0000313" key="1">
    <source>
        <dbReference type="EMBL" id="EED17047.1"/>
    </source>
</evidence>
<dbReference type="OrthoDB" id="4221696at2759"/>
<gene>
    <name evidence="1" type="ORF">TSTA_021080</name>
</gene>